<proteinExistence type="inferred from homology"/>
<dbReference type="InterPro" id="IPR007267">
    <property type="entry name" value="GtrA_DPMS_TM"/>
</dbReference>
<protein>
    <submittedName>
        <fullName evidence="8">Putative membrane protein</fullName>
    </submittedName>
</protein>
<evidence type="ECO:0000256" key="1">
    <source>
        <dbReference type="ARBA" id="ARBA00004141"/>
    </source>
</evidence>
<dbReference type="GO" id="GO:0005886">
    <property type="term" value="C:plasma membrane"/>
    <property type="evidence" value="ECO:0007669"/>
    <property type="project" value="TreeGrafter"/>
</dbReference>
<dbReference type="HOGENOM" id="CLU_083873_6_2_9"/>
<dbReference type="Proteomes" id="UP000033163">
    <property type="component" value="Chromosome I"/>
</dbReference>
<evidence type="ECO:0000259" key="7">
    <source>
        <dbReference type="Pfam" id="PF04138"/>
    </source>
</evidence>
<evidence type="ECO:0000313" key="9">
    <source>
        <dbReference type="Proteomes" id="UP000033163"/>
    </source>
</evidence>
<evidence type="ECO:0000256" key="6">
    <source>
        <dbReference type="SAM" id="Phobius"/>
    </source>
</evidence>
<dbReference type="RefSeq" id="WP_052741536.1">
    <property type="nucleotide sequence ID" value="NZ_LN831776.1"/>
</dbReference>
<dbReference type="AlphaFoldDB" id="A0A0E4HFA2"/>
<name>A0A0E4HFA2_9BACL</name>
<accession>A0A0E4HFA2</accession>
<keyword evidence="5 6" id="KW-0472">Membrane</keyword>
<comment type="similarity">
    <text evidence="2">Belongs to the GtrA family.</text>
</comment>
<feature type="domain" description="GtrA/DPMS transmembrane" evidence="7">
    <location>
        <begin position="18"/>
        <end position="131"/>
    </location>
</feature>
<dbReference type="PANTHER" id="PTHR38459">
    <property type="entry name" value="PROPHAGE BACTOPRENOL-LINKED GLUCOSE TRANSLOCASE HOMOLOG"/>
    <property type="match status" value="1"/>
</dbReference>
<evidence type="ECO:0000256" key="2">
    <source>
        <dbReference type="ARBA" id="ARBA00009399"/>
    </source>
</evidence>
<reference evidence="9" key="1">
    <citation type="submission" date="2015-03" db="EMBL/GenBank/DDBJ databases">
        <authorList>
            <person name="Wibberg D."/>
        </authorList>
    </citation>
    <scope>NUCLEOTIDE SEQUENCE [LARGE SCALE GENOMIC DNA]</scope>
</reference>
<gene>
    <name evidence="8" type="ORF">PRIO_6193</name>
</gene>
<sequence length="132" mass="15368">MNNVRKLVWDFTNTMFIRYAFIGVIGTIIHTVVLMIMTERLFLNPLLSSVIGFLCSLIVSFFLNVKWTFNKTARVSIFKKYFVVSVFGQILNMLIIYFFINVLVTSYLIGHCISIVIVPVVNYFLNKKYAFK</sequence>
<feature type="transmembrane region" description="Helical" evidence="6">
    <location>
        <begin position="49"/>
        <end position="69"/>
    </location>
</feature>
<evidence type="ECO:0000256" key="4">
    <source>
        <dbReference type="ARBA" id="ARBA00022989"/>
    </source>
</evidence>
<dbReference type="KEGG" id="pri:PRIO_6193"/>
<keyword evidence="4 6" id="KW-1133">Transmembrane helix</keyword>
<dbReference type="PATRIC" id="fig|1073571.4.peg.6614"/>
<evidence type="ECO:0000256" key="3">
    <source>
        <dbReference type="ARBA" id="ARBA00022692"/>
    </source>
</evidence>
<comment type="subcellular location">
    <subcellularLocation>
        <location evidence="1">Membrane</location>
        <topology evidence="1">Multi-pass membrane protein</topology>
    </subcellularLocation>
</comment>
<dbReference type="Pfam" id="PF04138">
    <property type="entry name" value="GtrA_DPMS_TM"/>
    <property type="match status" value="1"/>
</dbReference>
<keyword evidence="3 6" id="KW-0812">Transmembrane</keyword>
<evidence type="ECO:0000256" key="5">
    <source>
        <dbReference type="ARBA" id="ARBA00023136"/>
    </source>
</evidence>
<dbReference type="EMBL" id="LN831776">
    <property type="protein sequence ID" value="CQR58540.1"/>
    <property type="molecule type" value="Genomic_DNA"/>
</dbReference>
<dbReference type="InterPro" id="IPR051401">
    <property type="entry name" value="GtrA_CellWall_Glycosyl"/>
</dbReference>
<dbReference type="PANTHER" id="PTHR38459:SF1">
    <property type="entry name" value="PROPHAGE BACTOPRENOL-LINKED GLUCOSE TRANSLOCASE HOMOLOG"/>
    <property type="match status" value="1"/>
</dbReference>
<organism evidence="8 9">
    <name type="scientific">Paenibacillus riograndensis SBR5</name>
    <dbReference type="NCBI Taxonomy" id="1073571"/>
    <lineage>
        <taxon>Bacteria</taxon>
        <taxon>Bacillati</taxon>
        <taxon>Bacillota</taxon>
        <taxon>Bacilli</taxon>
        <taxon>Bacillales</taxon>
        <taxon>Paenibacillaceae</taxon>
        <taxon>Paenibacillus</taxon>
        <taxon>Paenibacillus sonchi group</taxon>
    </lineage>
</organism>
<dbReference type="GO" id="GO:0000271">
    <property type="term" value="P:polysaccharide biosynthetic process"/>
    <property type="evidence" value="ECO:0007669"/>
    <property type="project" value="InterPro"/>
</dbReference>
<feature type="transmembrane region" description="Helical" evidence="6">
    <location>
        <begin position="81"/>
        <end position="100"/>
    </location>
</feature>
<evidence type="ECO:0000313" key="8">
    <source>
        <dbReference type="EMBL" id="CQR58540.1"/>
    </source>
</evidence>
<feature type="transmembrane region" description="Helical" evidence="6">
    <location>
        <begin position="16"/>
        <end position="37"/>
    </location>
</feature>
<feature type="transmembrane region" description="Helical" evidence="6">
    <location>
        <begin position="106"/>
        <end position="125"/>
    </location>
</feature>